<evidence type="ECO:0000313" key="18">
    <source>
        <dbReference type="Proteomes" id="UP000233417"/>
    </source>
</evidence>
<dbReference type="Gene3D" id="3.65.10.10">
    <property type="entry name" value="Enolpyruvate transferase domain"/>
    <property type="match status" value="2"/>
</dbReference>
<evidence type="ECO:0000256" key="8">
    <source>
        <dbReference type="ARBA" id="ARBA00023306"/>
    </source>
</evidence>
<evidence type="ECO:0000256" key="14">
    <source>
        <dbReference type="ARBA" id="ARBA00042842"/>
    </source>
</evidence>
<comment type="catalytic activity">
    <reaction evidence="15">
        <text>phosphoenolpyruvate + UDP-N-acetyl-alpha-D-glucosamine = UDP-N-acetyl-3-O-(1-carboxyvinyl)-alpha-D-glucosamine + phosphate</text>
        <dbReference type="Rhea" id="RHEA:18681"/>
        <dbReference type="ChEBI" id="CHEBI:43474"/>
        <dbReference type="ChEBI" id="CHEBI:57705"/>
        <dbReference type="ChEBI" id="CHEBI:58702"/>
        <dbReference type="ChEBI" id="CHEBI:68483"/>
        <dbReference type="EC" id="2.5.1.7"/>
    </reaction>
</comment>
<dbReference type="InterPro" id="IPR036968">
    <property type="entry name" value="Enolpyruvate_Tfrase_sf"/>
</dbReference>
<accession>A0A2N2F3W5</accession>
<dbReference type="InterPro" id="IPR050068">
    <property type="entry name" value="MurA_subfamily"/>
</dbReference>
<evidence type="ECO:0000256" key="1">
    <source>
        <dbReference type="ARBA" id="ARBA00004496"/>
    </source>
</evidence>
<evidence type="ECO:0000313" key="17">
    <source>
        <dbReference type="EMBL" id="PKN02904.1"/>
    </source>
</evidence>
<keyword evidence="3" id="KW-0963">Cytoplasm</keyword>
<comment type="subcellular location">
    <subcellularLocation>
        <location evidence="1">Cytoplasm</location>
    </subcellularLocation>
</comment>
<evidence type="ECO:0000259" key="16">
    <source>
        <dbReference type="Pfam" id="PF00275"/>
    </source>
</evidence>
<dbReference type="PANTHER" id="PTHR43783:SF1">
    <property type="entry name" value="UDP-N-ACETYLGLUCOSAMINE 1-CARBOXYVINYLTRANSFERASE"/>
    <property type="match status" value="1"/>
</dbReference>
<evidence type="ECO:0000256" key="9">
    <source>
        <dbReference type="ARBA" id="ARBA00023316"/>
    </source>
</evidence>
<evidence type="ECO:0000256" key="12">
    <source>
        <dbReference type="ARBA" id="ARBA00039754"/>
    </source>
</evidence>
<dbReference type="GO" id="GO:0008760">
    <property type="term" value="F:UDP-N-acetylglucosamine 1-carboxyvinyltransferase activity"/>
    <property type="evidence" value="ECO:0007669"/>
    <property type="project" value="UniProtKB-EC"/>
</dbReference>
<dbReference type="GO" id="GO:0005737">
    <property type="term" value="C:cytoplasm"/>
    <property type="evidence" value="ECO:0007669"/>
    <property type="project" value="UniProtKB-SubCell"/>
</dbReference>
<dbReference type="AlphaFoldDB" id="A0A2N2F3W5"/>
<comment type="caution">
    <text evidence="17">The sequence shown here is derived from an EMBL/GenBank/DDBJ whole genome shotgun (WGS) entry which is preliminary data.</text>
</comment>
<dbReference type="GO" id="GO:0071555">
    <property type="term" value="P:cell wall organization"/>
    <property type="evidence" value="ECO:0007669"/>
    <property type="project" value="UniProtKB-KW"/>
</dbReference>
<evidence type="ECO:0000256" key="2">
    <source>
        <dbReference type="ARBA" id="ARBA00004752"/>
    </source>
</evidence>
<keyword evidence="4" id="KW-0132">Cell division</keyword>
<keyword evidence="5 17" id="KW-0808">Transferase</keyword>
<evidence type="ECO:0000256" key="13">
    <source>
        <dbReference type="ARBA" id="ARBA00042443"/>
    </source>
</evidence>
<dbReference type="Proteomes" id="UP000233417">
    <property type="component" value="Unassembled WGS sequence"/>
</dbReference>
<dbReference type="GO" id="GO:0009252">
    <property type="term" value="P:peptidoglycan biosynthetic process"/>
    <property type="evidence" value="ECO:0007669"/>
    <property type="project" value="UniProtKB-KW"/>
</dbReference>
<organism evidence="17 18">
    <name type="scientific">Candidatus Dojkabacteria bacterium HGW-Dojkabacteria-1</name>
    <dbReference type="NCBI Taxonomy" id="2013761"/>
    <lineage>
        <taxon>Bacteria</taxon>
        <taxon>Candidatus Dojkabacteria</taxon>
    </lineage>
</organism>
<protein>
    <recommendedName>
        <fullName evidence="12">UDP-N-acetylglucosamine 1-carboxyvinyltransferase</fullName>
        <ecNumber evidence="11">2.5.1.7</ecNumber>
    </recommendedName>
    <alternativeName>
        <fullName evidence="13">Enoylpyruvate transferase</fullName>
    </alternativeName>
    <alternativeName>
        <fullName evidence="14">UDP-N-acetylglucosamine enolpyruvyl transferase</fullName>
    </alternativeName>
</protein>
<evidence type="ECO:0000256" key="10">
    <source>
        <dbReference type="ARBA" id="ARBA00038367"/>
    </source>
</evidence>
<dbReference type="NCBIfam" id="NF006873">
    <property type="entry name" value="PRK09369.1"/>
    <property type="match status" value="1"/>
</dbReference>
<keyword evidence="9" id="KW-0961">Cell wall biogenesis/degradation</keyword>
<dbReference type="SUPFAM" id="SSF55205">
    <property type="entry name" value="EPT/RTPC-like"/>
    <property type="match status" value="1"/>
</dbReference>
<dbReference type="EMBL" id="PHAO01000001">
    <property type="protein sequence ID" value="PKN02904.1"/>
    <property type="molecule type" value="Genomic_DNA"/>
</dbReference>
<keyword evidence="7" id="KW-0573">Peptidoglycan synthesis</keyword>
<reference evidence="17 18" key="1">
    <citation type="journal article" date="2017" name="ISME J.">
        <title>Potential for microbial H2 and metal transformations associated with novel bacteria and archaea in deep terrestrial subsurface sediments.</title>
        <authorList>
            <person name="Hernsdorf A.W."/>
            <person name="Amano Y."/>
            <person name="Miyakawa K."/>
            <person name="Ise K."/>
            <person name="Suzuki Y."/>
            <person name="Anantharaman K."/>
            <person name="Probst A."/>
            <person name="Burstein D."/>
            <person name="Thomas B.C."/>
            <person name="Banfield J.F."/>
        </authorList>
    </citation>
    <scope>NUCLEOTIDE SEQUENCE [LARGE SCALE GENOMIC DNA]</scope>
    <source>
        <strain evidence="17">HGW-Dojkabacteria-1</strain>
    </source>
</reference>
<dbReference type="Pfam" id="PF00275">
    <property type="entry name" value="EPSP_synthase"/>
    <property type="match status" value="1"/>
</dbReference>
<dbReference type="EC" id="2.5.1.7" evidence="11"/>
<dbReference type="GO" id="GO:0019277">
    <property type="term" value="P:UDP-N-acetylgalactosamine biosynthetic process"/>
    <property type="evidence" value="ECO:0007669"/>
    <property type="project" value="InterPro"/>
</dbReference>
<evidence type="ECO:0000256" key="5">
    <source>
        <dbReference type="ARBA" id="ARBA00022679"/>
    </source>
</evidence>
<dbReference type="InterPro" id="IPR005750">
    <property type="entry name" value="UDP_GlcNAc_COvinyl_MurA"/>
</dbReference>
<comment type="similarity">
    <text evidence="10">Belongs to the EPSP synthase family. MurA subfamily.</text>
</comment>
<dbReference type="GO" id="GO:0051301">
    <property type="term" value="P:cell division"/>
    <property type="evidence" value="ECO:0007669"/>
    <property type="project" value="UniProtKB-KW"/>
</dbReference>
<evidence type="ECO:0000256" key="11">
    <source>
        <dbReference type="ARBA" id="ARBA00039108"/>
    </source>
</evidence>
<dbReference type="InterPro" id="IPR013792">
    <property type="entry name" value="RNA3'P_cycl/enolpyr_Trfase_a/b"/>
</dbReference>
<evidence type="ECO:0000256" key="15">
    <source>
        <dbReference type="ARBA" id="ARBA00047527"/>
    </source>
</evidence>
<sequence>MSNLKVRGGKRLSGEITPAGNKNSALPILCATLLTDESITIHNFPDLTDINKLIDLMVELGSKVDWNKEEQTITIDNSKFCDSFGEEGFPLGMRGALLILAPLLYRHKYLEIEEEIGGCSLGIREIDPHLDVFKRLGAKVDTNGSIKIDAKSGLTGGELWQDYMSVTTTENFVMAAALAKGKSVMVNSASEPHVQDLCNFLVSMGAKIDGIGSSTLIVQGVQELHGTEFTVSSDHHEITTLLALGAMTGGSVRVTNAIPHHFSLINRTFEKFGVNVKYEGETAYTENNGNLKVVEPYTKNLLQKVEAAPWPYFPADLLPLMLALAVKSEGNIMFWNKIYEGGLFWIPEMIKFGAHIVMCDPHRVIVFGGKELKPATVDAPNIIRATVALLMVALTIEGESIIKDADSIKRAHPNFVENLQKLGADIEWID</sequence>
<proteinExistence type="inferred from homology"/>
<evidence type="ECO:0000256" key="3">
    <source>
        <dbReference type="ARBA" id="ARBA00022490"/>
    </source>
</evidence>
<evidence type="ECO:0000256" key="7">
    <source>
        <dbReference type="ARBA" id="ARBA00022984"/>
    </source>
</evidence>
<keyword evidence="6" id="KW-0133">Cell shape</keyword>
<dbReference type="CDD" id="cd01555">
    <property type="entry name" value="UdpNAET"/>
    <property type="match status" value="1"/>
</dbReference>
<keyword evidence="8" id="KW-0131">Cell cycle</keyword>
<evidence type="ECO:0000256" key="4">
    <source>
        <dbReference type="ARBA" id="ARBA00022618"/>
    </source>
</evidence>
<dbReference type="GO" id="GO:0008360">
    <property type="term" value="P:regulation of cell shape"/>
    <property type="evidence" value="ECO:0007669"/>
    <property type="project" value="UniProtKB-KW"/>
</dbReference>
<dbReference type="InterPro" id="IPR001986">
    <property type="entry name" value="Enolpyruvate_Tfrase_dom"/>
</dbReference>
<dbReference type="PANTHER" id="PTHR43783">
    <property type="entry name" value="UDP-N-ACETYLGLUCOSAMINE 1-CARBOXYVINYLTRANSFERASE"/>
    <property type="match status" value="1"/>
</dbReference>
<gene>
    <name evidence="17" type="ORF">CVU76_02675</name>
</gene>
<comment type="pathway">
    <text evidence="2">Cell wall biogenesis; peptidoglycan biosynthesis.</text>
</comment>
<name>A0A2N2F3W5_9BACT</name>
<evidence type="ECO:0000256" key="6">
    <source>
        <dbReference type="ARBA" id="ARBA00022960"/>
    </source>
</evidence>
<feature type="domain" description="Enolpyruvate transferase" evidence="16">
    <location>
        <begin position="6"/>
        <end position="419"/>
    </location>
</feature>